<dbReference type="PANTHER" id="PTHR38344">
    <property type="entry name" value="UPF0753 PROTEIN AQ_863"/>
    <property type="match status" value="1"/>
</dbReference>
<comment type="subcellular location">
    <subcellularLocation>
        <location evidence="6">Cell membrane</location>
        <topology evidence="6">Peripheral membrane protein</topology>
    </subcellularLocation>
</comment>
<feature type="binding site" evidence="6">
    <location>
        <position position="569"/>
    </location>
    <ligand>
        <name>Zn(2+)</name>
        <dbReference type="ChEBI" id="CHEBI:29105"/>
    </ligand>
</feature>
<keyword evidence="9" id="KW-1185">Reference proteome</keyword>
<evidence type="ECO:0000256" key="1">
    <source>
        <dbReference type="ARBA" id="ARBA00022448"/>
    </source>
</evidence>
<organism evidence="8 10">
    <name type="scientific">Staphylococcus pettenkoferi</name>
    <dbReference type="NCBI Taxonomy" id="170573"/>
    <lineage>
        <taxon>Bacteria</taxon>
        <taxon>Bacillati</taxon>
        <taxon>Bacillota</taxon>
        <taxon>Bacilli</taxon>
        <taxon>Bacillales</taxon>
        <taxon>Staphylococcaceae</taxon>
        <taxon>Staphylococcus</taxon>
    </lineage>
</organism>
<proteinExistence type="inferred from homology"/>
<evidence type="ECO:0000313" key="7">
    <source>
        <dbReference type="EMBL" id="MCY1584332.1"/>
    </source>
</evidence>
<evidence type="ECO:0000256" key="5">
    <source>
        <dbReference type="ARBA" id="ARBA00023136"/>
    </source>
</evidence>
<comment type="subunit">
    <text evidence="6">Forms a complex with DabB.</text>
</comment>
<keyword evidence="3 6" id="KW-0479">Metal-binding</keyword>
<sequence>MDNITNIQRSIKLASKIIMPLSPIQTFAAVNPWDKLEDNTFEQVARKFKNSFNIDIYPNKKIIKEAVDKSEIDQQIFKEKAWDYYKKYKADIPLSESKAFFEKYLECETEQAIDKSENNYIKNTVKKLYDKGNTLSKPSEYYIDDTNLEDILDHEMIKWSKLYLDNAQASWAMPGKENDFFITWKNLALHDSLFTKNHKKIIKNLPNDAVNALNEMLLKLEISEAEYTEYFERHLLSLPGWAGIMLWYSEKNKNNKYLLTEYLATRISLKYILLQSKSVREKKDNSVLEDKSKLVKKWFDYNILSLEQWKDMSLVNRKKYCDFAVHFDNLFIHKIYLEAWEETYIKNLEKEIINNYKNNSEFNTKCQLAFCIDVRSEPFRRHIEKNDFIETIGVAGFFGLPIQKKTLKKPHIHNSLPVMIKPKHQIVEVEEANNANNNHYFEKNRYVNSLLYTFKLMKNNVFPSLLLPELSGPFLGFSSIVKSIFPQKTTDLSNKLKREHLEYSNTQLTINKIESKSELPIGFTESEKLYYAFTALKTMGLTKNFAPLVVLCGHSSKSENNPHQSSLQCGACGGAASGFNAKLLAMLCNLPEVRNMLVEKGICIPEETFFAAGEHITSTDDFEWIYIPELSQSADESLNFLKTLLPEVKKQVSEERLKKLPRVDHFINDSLPESRTKDWSEIRPEWGLAKNASFIIGDRTLTKNADLESRAFLHNYNWRTDPNLKVLNSIISGPALVAQWINLQYYASTVVPHIYGSGNKITQTITSGLGVMQGNASDLFVGLPWQSVMNSDSSVYHSPIRLHIIIQAPNKHVQKLLEINNDFKRKVQNNWVKLISINESNEWIKW</sequence>
<dbReference type="HAMAP" id="MF_01871">
    <property type="entry name" value="DabA"/>
    <property type="match status" value="1"/>
</dbReference>
<comment type="cofactor">
    <cofactor evidence="6">
        <name>Zn(2+)</name>
        <dbReference type="ChEBI" id="CHEBI:29105"/>
    </cofactor>
</comment>
<evidence type="ECO:0000256" key="2">
    <source>
        <dbReference type="ARBA" id="ARBA00022475"/>
    </source>
</evidence>
<evidence type="ECO:0000256" key="3">
    <source>
        <dbReference type="ARBA" id="ARBA00022723"/>
    </source>
</evidence>
<dbReference type="EMBL" id="JANSKX010000045">
    <property type="protein sequence ID" value="MCY1595853.1"/>
    <property type="molecule type" value="Genomic_DNA"/>
</dbReference>
<feature type="binding site" evidence="6">
    <location>
        <position position="371"/>
    </location>
    <ligand>
        <name>Zn(2+)</name>
        <dbReference type="ChEBI" id="CHEBI:29105"/>
    </ligand>
</feature>
<comment type="function">
    <text evidence="6">Part of an energy-coupled inorganic carbon pump.</text>
</comment>
<dbReference type="RefSeq" id="WP_124224811.1">
    <property type="nucleotide sequence ID" value="NZ_JAASJD010000017.1"/>
</dbReference>
<name>A0A9Q4D7S1_9STAP</name>
<keyword evidence="4 6" id="KW-0862">Zinc</keyword>
<dbReference type="Proteomes" id="UP001081438">
    <property type="component" value="Unassembled WGS sequence"/>
</dbReference>
<comment type="similarity">
    <text evidence="6">Belongs to the inorganic carbon transporter (TC 9.A.2) DabA family.</text>
</comment>
<comment type="caution">
    <text evidence="8">The sequence shown here is derived from an EMBL/GenBank/DDBJ whole genome shotgun (WGS) entry which is preliminary data.</text>
</comment>
<feature type="binding site" evidence="6">
    <location>
        <position position="554"/>
    </location>
    <ligand>
        <name>Zn(2+)</name>
        <dbReference type="ChEBI" id="CHEBI:29105"/>
    </ligand>
</feature>
<dbReference type="Proteomes" id="UP001072952">
    <property type="component" value="Unassembled WGS sequence"/>
</dbReference>
<dbReference type="InterPro" id="IPR018752">
    <property type="entry name" value="DabA"/>
</dbReference>
<dbReference type="Pfam" id="PF10070">
    <property type="entry name" value="DabA"/>
    <property type="match status" value="1"/>
</dbReference>
<keyword evidence="5 6" id="KW-0472">Membrane</keyword>
<dbReference type="PANTHER" id="PTHR38344:SF1">
    <property type="entry name" value="INORGANIC CARBON TRANSPORTER SUBUNIT DABA-RELATED"/>
    <property type="match status" value="1"/>
</dbReference>
<reference evidence="7" key="1">
    <citation type="journal article" date="2022" name="Int. J. Mol. Sci.">
        <title>Phenotypic and Genotypic Virulence Characterisation of Staphylococcus pettenkoferi Strains Isolated from Human Bloodstream and Diabetic Foot Infections.</title>
        <authorList>
            <person name="Magnan C."/>
            <person name="Ahmad-Mansour N."/>
            <person name="Pouget C."/>
            <person name="Morsli M."/>
            <person name="Huc-Brandt S."/>
            <person name="Pantel A."/>
            <person name="Dunyach-Remy C."/>
            <person name="Sotto A."/>
            <person name="Molle V."/>
            <person name="Lavigne J.-P."/>
        </authorList>
    </citation>
    <scope>NUCLEOTIDE SEQUENCE</scope>
    <source>
        <strain evidence="7">NSP012P</strain>
    </source>
</reference>
<reference evidence="7" key="3">
    <citation type="submission" date="2022-08" db="EMBL/GenBank/DDBJ databases">
        <authorList>
            <person name="Magnan C."/>
        </authorList>
    </citation>
    <scope>NUCLEOTIDE SEQUENCE</scope>
    <source>
        <strain evidence="7">NSP012P</strain>
    </source>
</reference>
<evidence type="ECO:0000256" key="6">
    <source>
        <dbReference type="HAMAP-Rule" id="MF_01871"/>
    </source>
</evidence>
<reference evidence="8" key="2">
    <citation type="journal article" date="2022" name="Int. J. Mol. Sci.">
        <title>Phenotypic and genotypic virulence characterisation of Staphylococcus pettenkoferi strains isolated from human bloodstream and diabetic foot infections.</title>
        <authorList>
            <person name="Magnan C."/>
        </authorList>
    </citation>
    <scope>NUCLEOTIDE SEQUENCE</scope>
    <source>
        <strain evidence="8">NSP020P</strain>
    </source>
</reference>
<dbReference type="GO" id="GO:0005886">
    <property type="term" value="C:plasma membrane"/>
    <property type="evidence" value="ECO:0007669"/>
    <property type="project" value="UniProtKB-SubCell"/>
</dbReference>
<evidence type="ECO:0000313" key="9">
    <source>
        <dbReference type="Proteomes" id="UP001072952"/>
    </source>
</evidence>
<evidence type="ECO:0000256" key="4">
    <source>
        <dbReference type="ARBA" id="ARBA00022833"/>
    </source>
</evidence>
<protein>
    <recommendedName>
        <fullName evidence="6">Probable inorganic carbon transporter subunit DabA</fullName>
    </recommendedName>
</protein>
<keyword evidence="2 6" id="KW-1003">Cell membrane</keyword>
<evidence type="ECO:0000313" key="10">
    <source>
        <dbReference type="Proteomes" id="UP001081438"/>
    </source>
</evidence>
<dbReference type="AlphaFoldDB" id="A0A9Q4D7S1"/>
<accession>A0A9Q4D7S1</accession>
<gene>
    <name evidence="6" type="primary">dabA</name>
    <name evidence="8" type="ORF">NW112_11625</name>
    <name evidence="7" type="ORF">NW133_12610</name>
</gene>
<keyword evidence="1 6" id="KW-0813">Transport</keyword>
<feature type="binding site" evidence="6">
    <location>
        <position position="373"/>
    </location>
    <ligand>
        <name>Zn(2+)</name>
        <dbReference type="ChEBI" id="CHEBI:29105"/>
    </ligand>
</feature>
<dbReference type="GO" id="GO:0008270">
    <property type="term" value="F:zinc ion binding"/>
    <property type="evidence" value="ECO:0007669"/>
    <property type="project" value="UniProtKB-UniRule"/>
</dbReference>
<dbReference type="EMBL" id="JANSLD010000057">
    <property type="protein sequence ID" value="MCY1584332.1"/>
    <property type="molecule type" value="Genomic_DNA"/>
</dbReference>
<evidence type="ECO:0000313" key="8">
    <source>
        <dbReference type="EMBL" id="MCY1595853.1"/>
    </source>
</evidence>